<gene>
    <name evidence="9" type="ORF">SAMN02745118_01334</name>
</gene>
<dbReference type="InterPro" id="IPR011650">
    <property type="entry name" value="Peptidase_M20_dimer"/>
</dbReference>
<comment type="similarity">
    <text evidence="5">Belongs to the peptidase M42 family.</text>
</comment>
<dbReference type="InterPro" id="IPR010162">
    <property type="entry name" value="PepT-like"/>
</dbReference>
<evidence type="ECO:0000256" key="4">
    <source>
        <dbReference type="ARBA" id="ARBA00022833"/>
    </source>
</evidence>
<feature type="active site" description="Proton acceptor" evidence="6">
    <location>
        <position position="140"/>
    </location>
</feature>
<dbReference type="EMBL" id="FUWM01000010">
    <property type="protein sequence ID" value="SJZ61830.1"/>
    <property type="molecule type" value="Genomic_DNA"/>
</dbReference>
<keyword evidence="10" id="KW-1185">Reference proteome</keyword>
<dbReference type="Pfam" id="PF07687">
    <property type="entry name" value="M20_dimer"/>
    <property type="match status" value="1"/>
</dbReference>
<dbReference type="InterPro" id="IPR036264">
    <property type="entry name" value="Bact_exopeptidase_dim_dom"/>
</dbReference>
<dbReference type="AlphaFoldDB" id="A0A1T4M4A9"/>
<feature type="binding site" evidence="7">
    <location>
        <position position="107"/>
    </location>
    <ligand>
        <name>Zn(2+)</name>
        <dbReference type="ChEBI" id="CHEBI:29105"/>
        <label>2</label>
    </ligand>
</feature>
<keyword evidence="3" id="KW-0378">Hydrolase</keyword>
<evidence type="ECO:0000313" key="9">
    <source>
        <dbReference type="EMBL" id="SJZ61830.1"/>
    </source>
</evidence>
<keyword evidence="2 7" id="KW-0479">Metal-binding</keyword>
<dbReference type="GO" id="GO:0004177">
    <property type="term" value="F:aminopeptidase activity"/>
    <property type="evidence" value="ECO:0007669"/>
    <property type="project" value="UniProtKB-UniRule"/>
</dbReference>
<proteinExistence type="inferred from homology"/>
<feature type="binding site" evidence="7">
    <location>
        <position position="107"/>
    </location>
    <ligand>
        <name>Zn(2+)</name>
        <dbReference type="ChEBI" id="CHEBI:29105"/>
        <label>1</label>
    </ligand>
</feature>
<dbReference type="SUPFAM" id="SSF53187">
    <property type="entry name" value="Zn-dependent exopeptidases"/>
    <property type="match status" value="1"/>
</dbReference>
<dbReference type="Gene3D" id="3.30.70.360">
    <property type="match status" value="1"/>
</dbReference>
<dbReference type="InterPro" id="IPR008007">
    <property type="entry name" value="Peptidase_M42"/>
</dbReference>
<dbReference type="InterPro" id="IPR002933">
    <property type="entry name" value="Peptidase_M20"/>
</dbReference>
<keyword evidence="4" id="KW-0862">Zinc</keyword>
<comment type="cofactor">
    <cofactor evidence="1">
        <name>Zn(2+)</name>
        <dbReference type="ChEBI" id="CHEBI:29105"/>
    </cofactor>
</comment>
<dbReference type="RefSeq" id="WP_078809817.1">
    <property type="nucleotide sequence ID" value="NZ_FUWM01000010.1"/>
</dbReference>
<dbReference type="PANTHER" id="PTHR42994:SF2">
    <property type="entry name" value="PEPTIDASE"/>
    <property type="match status" value="1"/>
</dbReference>
<feature type="binding site" evidence="7">
    <location>
        <position position="164"/>
    </location>
    <ligand>
        <name>Zn(2+)</name>
        <dbReference type="ChEBI" id="CHEBI:29105"/>
        <label>1</label>
    </ligand>
</feature>
<evidence type="ECO:0000256" key="3">
    <source>
        <dbReference type="ARBA" id="ARBA00022801"/>
    </source>
</evidence>
<dbReference type="Proteomes" id="UP000190625">
    <property type="component" value="Unassembled WGS sequence"/>
</dbReference>
<dbReference type="PIRSF" id="PIRSF001123">
    <property type="entry name" value="PepA_GA"/>
    <property type="match status" value="1"/>
</dbReference>
<dbReference type="OrthoDB" id="9773892at2"/>
<sequence>MIDETRIVDEFMGLLKIDSESRTEREIADKLKERLEKLGLEVREDDIAKEVEGNTGNIIAKLEGNNSEVPTLFLSAHMDTVKPGKGVKPIIKDDTIYSAGDTILGADDKAGIAAILASLEYLIENDSVYGDVEVVFTVCEEVGLLGAKNLAIDKLEADLGIVYDSGGEIGTIIAEAPAQDKINVIVNGKSAHAGIEPDKGINAIKVASIALSNMNLGRVDEETTANIGVIKGGKATNIVPDRVELEGEARSRDEEKLNAQTQHMVDIFEKSAKKFNAKVEIEVERLFPAFKLDKNSPIVKAAIKAAKDLNVEPKLVPTGGGSDANIFNVEIPTINLGIGMADVHTTDEHIKINDLIKTAEYTLTIIEKLN</sequence>
<dbReference type="Pfam" id="PF01546">
    <property type="entry name" value="Peptidase_M20"/>
    <property type="match status" value="1"/>
</dbReference>
<dbReference type="STRING" id="142842.SAMN02745118_01334"/>
<accession>A0A1T4M4A9</accession>
<protein>
    <submittedName>
        <fullName evidence="9">Peptidase T-like protein</fullName>
    </submittedName>
</protein>
<feature type="domain" description="Peptidase M20 dimerisation" evidence="8">
    <location>
        <begin position="183"/>
        <end position="274"/>
    </location>
</feature>
<dbReference type="SUPFAM" id="SSF55031">
    <property type="entry name" value="Bacterial exopeptidase dimerisation domain"/>
    <property type="match status" value="1"/>
</dbReference>
<evidence type="ECO:0000313" key="10">
    <source>
        <dbReference type="Proteomes" id="UP000190625"/>
    </source>
</evidence>
<evidence type="ECO:0000256" key="6">
    <source>
        <dbReference type="PIRSR" id="PIRSR001123-1"/>
    </source>
</evidence>
<dbReference type="GO" id="GO:0046872">
    <property type="term" value="F:metal ion binding"/>
    <property type="evidence" value="ECO:0007669"/>
    <property type="project" value="UniProtKB-UniRule"/>
</dbReference>
<evidence type="ECO:0000256" key="5">
    <source>
        <dbReference type="PIRNR" id="PIRNR001123"/>
    </source>
</evidence>
<name>A0A1T4M4A9_9FIRM</name>
<evidence type="ECO:0000256" key="7">
    <source>
        <dbReference type="PIRSR" id="PIRSR001123-2"/>
    </source>
</evidence>
<reference evidence="10" key="1">
    <citation type="submission" date="2017-02" db="EMBL/GenBank/DDBJ databases">
        <authorList>
            <person name="Varghese N."/>
            <person name="Submissions S."/>
        </authorList>
    </citation>
    <scope>NUCLEOTIDE SEQUENCE [LARGE SCALE GENOMIC DNA]</scope>
    <source>
        <strain evidence="10">ATCC BAA-73</strain>
    </source>
</reference>
<dbReference type="Gene3D" id="3.40.630.10">
    <property type="entry name" value="Zn peptidases"/>
    <property type="match status" value="1"/>
</dbReference>
<comment type="cofactor">
    <cofactor evidence="7">
        <name>a divalent metal cation</name>
        <dbReference type="ChEBI" id="CHEBI:60240"/>
    </cofactor>
    <text evidence="7">Binds 2 divalent metal cations per subunit.</text>
</comment>
<evidence type="ECO:0000256" key="2">
    <source>
        <dbReference type="ARBA" id="ARBA00022723"/>
    </source>
</evidence>
<evidence type="ECO:0000259" key="8">
    <source>
        <dbReference type="Pfam" id="PF07687"/>
    </source>
</evidence>
<organism evidence="9 10">
    <name type="scientific">Selenihalanaerobacter shriftii</name>
    <dbReference type="NCBI Taxonomy" id="142842"/>
    <lineage>
        <taxon>Bacteria</taxon>
        <taxon>Bacillati</taxon>
        <taxon>Bacillota</taxon>
        <taxon>Clostridia</taxon>
        <taxon>Halanaerobiales</taxon>
        <taxon>Halobacteroidaceae</taxon>
        <taxon>Selenihalanaerobacter</taxon>
    </lineage>
</organism>
<dbReference type="NCBIfam" id="TIGR01883">
    <property type="entry name" value="PepT-like"/>
    <property type="match status" value="1"/>
</dbReference>
<evidence type="ECO:0000256" key="1">
    <source>
        <dbReference type="ARBA" id="ARBA00001947"/>
    </source>
</evidence>
<feature type="binding site" evidence="7">
    <location>
        <position position="141"/>
    </location>
    <ligand>
        <name>Zn(2+)</name>
        <dbReference type="ChEBI" id="CHEBI:29105"/>
        <label>2</label>
    </ligand>
</feature>
<dbReference type="PANTHER" id="PTHR42994">
    <property type="entry name" value="PEPTIDASE T"/>
    <property type="match status" value="1"/>
</dbReference>